<dbReference type="Pfam" id="PF00581">
    <property type="entry name" value="Rhodanese"/>
    <property type="match status" value="1"/>
</dbReference>
<feature type="domain" description="Rhodanese" evidence="2">
    <location>
        <begin position="40"/>
        <end position="140"/>
    </location>
</feature>
<evidence type="ECO:0000313" key="4">
    <source>
        <dbReference type="Proteomes" id="UP000028045"/>
    </source>
</evidence>
<feature type="region of interest" description="Disordered" evidence="1">
    <location>
        <begin position="1"/>
        <end position="23"/>
    </location>
</feature>
<dbReference type="EMBL" id="KL648405">
    <property type="protein sequence ID" value="KEY70822.1"/>
    <property type="molecule type" value="Genomic_DNA"/>
</dbReference>
<dbReference type="SUPFAM" id="SSF52821">
    <property type="entry name" value="Rhodanese/Cell cycle control phosphatase"/>
    <property type="match status" value="1"/>
</dbReference>
<keyword evidence="4" id="KW-1185">Reference proteome</keyword>
<dbReference type="PROSITE" id="PS50206">
    <property type="entry name" value="RHODANESE_3"/>
    <property type="match status" value="1"/>
</dbReference>
<dbReference type="Gene3D" id="3.40.250.10">
    <property type="entry name" value="Rhodanese-like domain"/>
    <property type="match status" value="1"/>
</dbReference>
<reference evidence="3 4" key="1">
    <citation type="journal article" date="2014" name="BMC Genomics">
        <title>Comparative genome sequencing reveals chemotype-specific gene clusters in the toxigenic black mold Stachybotrys.</title>
        <authorList>
            <person name="Semeiks J."/>
            <person name="Borek D."/>
            <person name="Otwinowski Z."/>
            <person name="Grishin N.V."/>
        </authorList>
    </citation>
    <scope>NUCLEOTIDE SEQUENCE [LARGE SCALE GENOMIC DNA]</scope>
    <source>
        <strain evidence="4">CBS 109288 / IBT 7711</strain>
    </source>
</reference>
<dbReference type="PANTHER" id="PTHR10828">
    <property type="entry name" value="M-PHASE INDUCER PHOSPHATASE DUAL SPECIFICITY PHOSPHATASE CDC25"/>
    <property type="match status" value="1"/>
</dbReference>
<evidence type="ECO:0000313" key="3">
    <source>
        <dbReference type="EMBL" id="KEY70822.1"/>
    </source>
</evidence>
<evidence type="ECO:0000259" key="2">
    <source>
        <dbReference type="PROSITE" id="PS50206"/>
    </source>
</evidence>
<accession>A0A084AZU3</accession>
<proteinExistence type="predicted"/>
<dbReference type="GO" id="GO:0005634">
    <property type="term" value="C:nucleus"/>
    <property type="evidence" value="ECO:0007669"/>
    <property type="project" value="TreeGrafter"/>
</dbReference>
<dbReference type="InterPro" id="IPR001763">
    <property type="entry name" value="Rhodanese-like_dom"/>
</dbReference>
<dbReference type="HOGENOM" id="CLU_107716_0_0_1"/>
<dbReference type="GO" id="GO:0004725">
    <property type="term" value="F:protein tyrosine phosphatase activity"/>
    <property type="evidence" value="ECO:0007669"/>
    <property type="project" value="TreeGrafter"/>
</dbReference>
<dbReference type="Proteomes" id="UP000028045">
    <property type="component" value="Unassembled WGS sequence"/>
</dbReference>
<dbReference type="AlphaFoldDB" id="A0A084AZU3"/>
<dbReference type="OrthoDB" id="8300214at2759"/>
<dbReference type="GO" id="GO:0005737">
    <property type="term" value="C:cytoplasm"/>
    <property type="evidence" value="ECO:0007669"/>
    <property type="project" value="TreeGrafter"/>
</dbReference>
<sequence length="152" mass="16612">MDAPEKPWHAAYPAPRDTEPEAWSPSQVLSLLRSGDAAAQQGKVVLVDLRRNDHEGGTIRTSINLPAQSLYPSIPTLYSMFAAAGVRTVIWYCMSSRGRGTRAAGWFSDYIADQGNAEMKSVVLQGGIKGWAAAGEEYTAYMDEYDAAHWGK</sequence>
<dbReference type="PANTHER" id="PTHR10828:SF50">
    <property type="entry name" value="REDUCTASE (ARC2), PUTATIVE (AFU_ORTHOLOGUE AFUA_6G13400)-RELATED"/>
    <property type="match status" value="1"/>
</dbReference>
<organism evidence="3 4">
    <name type="scientific">Stachybotrys chartarum (strain CBS 109288 / IBT 7711)</name>
    <name type="common">Toxic black mold</name>
    <name type="synonym">Stilbospora chartarum</name>
    <dbReference type="NCBI Taxonomy" id="1280523"/>
    <lineage>
        <taxon>Eukaryota</taxon>
        <taxon>Fungi</taxon>
        <taxon>Dikarya</taxon>
        <taxon>Ascomycota</taxon>
        <taxon>Pezizomycotina</taxon>
        <taxon>Sordariomycetes</taxon>
        <taxon>Hypocreomycetidae</taxon>
        <taxon>Hypocreales</taxon>
        <taxon>Stachybotryaceae</taxon>
        <taxon>Stachybotrys</taxon>
    </lineage>
</organism>
<dbReference type="SMART" id="SM00450">
    <property type="entry name" value="RHOD"/>
    <property type="match status" value="1"/>
</dbReference>
<evidence type="ECO:0000256" key="1">
    <source>
        <dbReference type="SAM" id="MobiDB-lite"/>
    </source>
</evidence>
<gene>
    <name evidence="3" type="ORF">S7711_08522</name>
</gene>
<protein>
    <recommendedName>
        <fullName evidence="2">Rhodanese domain-containing protein</fullName>
    </recommendedName>
</protein>
<name>A0A084AZU3_STACB</name>
<dbReference type="InterPro" id="IPR036873">
    <property type="entry name" value="Rhodanese-like_dom_sf"/>
</dbReference>